<sequence>MKAVYFDQPGGPENLYLKELPTPQAKDGEVLINVFATALNRADLLQRKGMYPPPKGESEVLELEATGTVVGHGHGCKGIVSLGSSVMVLLAGGGYGEYVTAPEEQLMTVPSHMIFCQAAAIPEAWLTAYQLLHFGAKVQKGDVVLIHAGASGVGTAVIQLTLLAGAVPIVTAGTPEKLRICAELGAAAGFNYKEEDFLERATEFTHKGVDIILDCVGGSYWEKNVKCLAMDGRWVLYGLMVPSDVGSIRTSLLRLRSLKHKEELVKAFTADVLPHFEPEGLLQPIIDCIFPMDKIADAHRRMECNRNIGKIIIEVKKERSSQP</sequence>
<evidence type="ECO:0000256" key="2">
    <source>
        <dbReference type="ARBA" id="ARBA00023002"/>
    </source>
</evidence>
<dbReference type="Proteomes" id="UP000314986">
    <property type="component" value="Unassembled WGS sequence"/>
</dbReference>
<name>A0A4W3ISF4_CALMI</name>
<dbReference type="STRING" id="7868.ENSCMIP00000023600"/>
<reference evidence="4" key="4">
    <citation type="submission" date="2025-08" db="UniProtKB">
        <authorList>
            <consortium name="Ensembl"/>
        </authorList>
    </citation>
    <scope>IDENTIFICATION</scope>
</reference>
<dbReference type="InterPro" id="IPR013149">
    <property type="entry name" value="ADH-like_C"/>
</dbReference>
<evidence type="ECO:0000256" key="1">
    <source>
        <dbReference type="ARBA" id="ARBA00022857"/>
    </source>
</evidence>
<dbReference type="InterPro" id="IPR013154">
    <property type="entry name" value="ADH-like_N"/>
</dbReference>
<dbReference type="FunCoup" id="A0A4W3ISF4">
    <property type="interactions" value="463"/>
</dbReference>
<dbReference type="Pfam" id="PF00107">
    <property type="entry name" value="ADH_zinc_N"/>
    <property type="match status" value="1"/>
</dbReference>
<dbReference type="GO" id="GO:0070402">
    <property type="term" value="F:NADPH binding"/>
    <property type="evidence" value="ECO:0007669"/>
    <property type="project" value="TreeGrafter"/>
</dbReference>
<dbReference type="GeneTree" id="ENSGT00940000161217"/>
<dbReference type="InParanoid" id="A0A4W3ISF4"/>
<dbReference type="GO" id="GO:0003960">
    <property type="term" value="F:quinone reductase (NADPH) activity"/>
    <property type="evidence" value="ECO:0007669"/>
    <property type="project" value="TreeGrafter"/>
</dbReference>
<dbReference type="SUPFAM" id="SSF51735">
    <property type="entry name" value="NAD(P)-binding Rossmann-fold domains"/>
    <property type="match status" value="1"/>
</dbReference>
<reference evidence="5" key="2">
    <citation type="journal article" date="2007" name="PLoS Biol.">
        <title>Survey sequencing and comparative analysis of the elephant shark (Callorhinchus milii) genome.</title>
        <authorList>
            <person name="Venkatesh B."/>
            <person name="Kirkness E.F."/>
            <person name="Loh Y.H."/>
            <person name="Halpern A.L."/>
            <person name="Lee A.P."/>
            <person name="Johnson J."/>
            <person name="Dandona N."/>
            <person name="Viswanathan L.D."/>
            <person name="Tay A."/>
            <person name="Venter J.C."/>
            <person name="Strausberg R.L."/>
            <person name="Brenner S."/>
        </authorList>
    </citation>
    <scope>NUCLEOTIDE SEQUENCE [LARGE SCALE GENOMIC DNA]</scope>
</reference>
<keyword evidence="5" id="KW-1185">Reference proteome</keyword>
<dbReference type="GO" id="GO:0048038">
    <property type="term" value="F:quinone binding"/>
    <property type="evidence" value="ECO:0007669"/>
    <property type="project" value="TreeGrafter"/>
</dbReference>
<dbReference type="SMART" id="SM00829">
    <property type="entry name" value="PKS_ER"/>
    <property type="match status" value="1"/>
</dbReference>
<dbReference type="Gene3D" id="3.40.50.720">
    <property type="entry name" value="NAD(P)-binding Rossmann-like Domain"/>
    <property type="match status" value="1"/>
</dbReference>
<dbReference type="PANTHER" id="PTHR48106">
    <property type="entry name" value="QUINONE OXIDOREDUCTASE PIG3-RELATED"/>
    <property type="match status" value="1"/>
</dbReference>
<feature type="domain" description="Enoyl reductase (ER)" evidence="3">
    <location>
        <begin position="10"/>
        <end position="313"/>
    </location>
</feature>
<dbReference type="InterPro" id="IPR020843">
    <property type="entry name" value="ER"/>
</dbReference>
<dbReference type="InterPro" id="IPR011032">
    <property type="entry name" value="GroES-like_sf"/>
</dbReference>
<protein>
    <submittedName>
        <fullName evidence="4">Tumor protein p53 inducible protein 3</fullName>
    </submittedName>
</protein>
<dbReference type="NCBIfam" id="TIGR02824">
    <property type="entry name" value="quinone_pig3"/>
    <property type="match status" value="1"/>
</dbReference>
<dbReference type="InterPro" id="IPR036291">
    <property type="entry name" value="NAD(P)-bd_dom_sf"/>
</dbReference>
<accession>A0A4W3ISF4</accession>
<reference evidence="5" key="3">
    <citation type="journal article" date="2014" name="Nature">
        <title>Elephant shark genome provides unique insights into gnathostome evolution.</title>
        <authorList>
            <consortium name="International Elephant Shark Genome Sequencing Consortium"/>
            <person name="Venkatesh B."/>
            <person name="Lee A.P."/>
            <person name="Ravi V."/>
            <person name="Maurya A.K."/>
            <person name="Lian M.M."/>
            <person name="Swann J.B."/>
            <person name="Ohta Y."/>
            <person name="Flajnik M.F."/>
            <person name="Sutoh Y."/>
            <person name="Kasahara M."/>
            <person name="Hoon S."/>
            <person name="Gangu V."/>
            <person name="Roy S.W."/>
            <person name="Irimia M."/>
            <person name="Korzh V."/>
            <person name="Kondrychyn I."/>
            <person name="Lim Z.W."/>
            <person name="Tay B.H."/>
            <person name="Tohari S."/>
            <person name="Kong K.W."/>
            <person name="Ho S."/>
            <person name="Lorente-Galdos B."/>
            <person name="Quilez J."/>
            <person name="Marques-Bonet T."/>
            <person name="Raney B.J."/>
            <person name="Ingham P.W."/>
            <person name="Tay A."/>
            <person name="Hillier L.W."/>
            <person name="Minx P."/>
            <person name="Boehm T."/>
            <person name="Wilson R.K."/>
            <person name="Brenner S."/>
            <person name="Warren W.C."/>
        </authorList>
    </citation>
    <scope>NUCLEOTIDE SEQUENCE [LARGE SCALE GENOMIC DNA]</scope>
</reference>
<evidence type="ECO:0000313" key="4">
    <source>
        <dbReference type="Ensembl" id="ENSCMIP00000023600.1"/>
    </source>
</evidence>
<evidence type="ECO:0000259" key="3">
    <source>
        <dbReference type="SMART" id="SM00829"/>
    </source>
</evidence>
<evidence type="ECO:0000313" key="5">
    <source>
        <dbReference type="Proteomes" id="UP000314986"/>
    </source>
</evidence>
<reference evidence="4" key="5">
    <citation type="submission" date="2025-09" db="UniProtKB">
        <authorList>
            <consortium name="Ensembl"/>
        </authorList>
    </citation>
    <scope>IDENTIFICATION</scope>
</reference>
<dbReference type="CDD" id="cd05276">
    <property type="entry name" value="p53_inducible_oxidoreductase"/>
    <property type="match status" value="1"/>
</dbReference>
<keyword evidence="1" id="KW-0521">NADP</keyword>
<dbReference type="InterPro" id="IPR014189">
    <property type="entry name" value="Quinone_OxRdtase_PIG3"/>
</dbReference>
<dbReference type="SUPFAM" id="SSF50129">
    <property type="entry name" value="GroES-like"/>
    <property type="match status" value="1"/>
</dbReference>
<proteinExistence type="predicted"/>
<organism evidence="4 5">
    <name type="scientific">Callorhinchus milii</name>
    <name type="common">Ghost shark</name>
    <dbReference type="NCBI Taxonomy" id="7868"/>
    <lineage>
        <taxon>Eukaryota</taxon>
        <taxon>Metazoa</taxon>
        <taxon>Chordata</taxon>
        <taxon>Craniata</taxon>
        <taxon>Vertebrata</taxon>
        <taxon>Chondrichthyes</taxon>
        <taxon>Holocephali</taxon>
        <taxon>Chimaeriformes</taxon>
        <taxon>Callorhinchidae</taxon>
        <taxon>Callorhinchus</taxon>
    </lineage>
</organism>
<dbReference type="Ensembl" id="ENSCMIT00000024001.1">
    <property type="protein sequence ID" value="ENSCMIP00000023600.1"/>
    <property type="gene ID" value="ENSCMIG00000010533.1"/>
</dbReference>
<dbReference type="PANTHER" id="PTHR48106:SF18">
    <property type="entry name" value="QUINONE OXIDOREDUCTASE PIG3"/>
    <property type="match status" value="1"/>
</dbReference>
<keyword evidence="2" id="KW-0560">Oxidoreductase</keyword>
<dbReference type="OMA" id="WAEVPDP"/>
<dbReference type="Pfam" id="PF08240">
    <property type="entry name" value="ADH_N"/>
    <property type="match status" value="1"/>
</dbReference>
<dbReference type="Gene3D" id="3.90.180.10">
    <property type="entry name" value="Medium-chain alcohol dehydrogenases, catalytic domain"/>
    <property type="match status" value="1"/>
</dbReference>
<dbReference type="AlphaFoldDB" id="A0A4W3ISF4"/>
<reference evidence="5" key="1">
    <citation type="journal article" date="2006" name="Science">
        <title>Ancient noncoding elements conserved in the human genome.</title>
        <authorList>
            <person name="Venkatesh B."/>
            <person name="Kirkness E.F."/>
            <person name="Loh Y.H."/>
            <person name="Halpern A.L."/>
            <person name="Lee A.P."/>
            <person name="Johnson J."/>
            <person name="Dandona N."/>
            <person name="Viswanathan L.D."/>
            <person name="Tay A."/>
            <person name="Venter J.C."/>
            <person name="Strausberg R.L."/>
            <person name="Brenner S."/>
        </authorList>
    </citation>
    <scope>NUCLEOTIDE SEQUENCE [LARGE SCALE GENOMIC DNA]</scope>
</reference>
<gene>
    <name evidence="4" type="primary">tp53i3</name>
</gene>